<keyword evidence="7 14" id="KW-0378">Hydrolase</keyword>
<evidence type="ECO:0000256" key="7">
    <source>
        <dbReference type="ARBA" id="ARBA00022801"/>
    </source>
</evidence>
<comment type="subunit">
    <text evidence="2 14">Heterodimer of a large subunit and a small subunit.</text>
</comment>
<evidence type="ECO:0000256" key="1">
    <source>
        <dbReference type="ARBA" id="ARBA00011053"/>
    </source>
</evidence>
<dbReference type="PANTHER" id="PTHR42210:SF1">
    <property type="entry name" value="DNA POLYMERASE II LARGE SUBUNIT"/>
    <property type="match status" value="1"/>
</dbReference>
<reference evidence="18 19" key="1">
    <citation type="journal article" date="2016" name="Sci. Rep.">
        <title>Metabolic traits of an uncultured archaeal lineage -MSBL1- from brine pools of the Red Sea.</title>
        <authorList>
            <person name="Mwirichia R."/>
            <person name="Alam I."/>
            <person name="Rashid M."/>
            <person name="Vinu M."/>
            <person name="Ba-Alawi W."/>
            <person name="Anthony Kamau A."/>
            <person name="Kamanda Ngugi D."/>
            <person name="Goker M."/>
            <person name="Klenk H.P."/>
            <person name="Bajic V."/>
            <person name="Stingl U."/>
        </authorList>
    </citation>
    <scope>NUCLEOTIDE SEQUENCE [LARGE SCALE GENOMIC DNA]</scope>
    <source>
        <strain evidence="18">SCGC-AAA259B11</strain>
    </source>
</reference>
<dbReference type="PIRSF" id="PIRSF016275">
    <property type="entry name" value="PolC_DP2"/>
    <property type="match status" value="1"/>
</dbReference>
<keyword evidence="10 14" id="KW-0238">DNA-binding</keyword>
<keyword evidence="5 14" id="KW-0235">DNA replication</keyword>
<dbReference type="InterPro" id="IPR056172">
    <property type="entry name" value="PolC_DP2_cat_dom"/>
</dbReference>
<dbReference type="Pfam" id="PF24844">
    <property type="entry name" value="PolC_DP2_central"/>
    <property type="match status" value="1"/>
</dbReference>
<keyword evidence="11 14" id="KW-0511">Multifunctional enzyme</keyword>
<dbReference type="GO" id="GO:0003887">
    <property type="term" value="F:DNA-directed DNA polymerase activity"/>
    <property type="evidence" value="ECO:0007669"/>
    <property type="project" value="UniProtKB-UniRule"/>
</dbReference>
<dbReference type="GO" id="GO:0006308">
    <property type="term" value="P:DNA catabolic process"/>
    <property type="evidence" value="ECO:0007669"/>
    <property type="project" value="UniProtKB-UniRule"/>
</dbReference>
<keyword evidence="9 14" id="KW-0239">DNA-directed DNA polymerase</keyword>
<dbReference type="NCBIfam" id="TIGR00354">
    <property type="entry name" value="polC"/>
    <property type="match status" value="1"/>
</dbReference>
<organism evidence="18 19">
    <name type="scientific">candidate division MSBL1 archaeon SCGC-AAA259B11</name>
    <dbReference type="NCBI Taxonomy" id="1698260"/>
    <lineage>
        <taxon>Archaea</taxon>
        <taxon>Methanobacteriati</taxon>
        <taxon>Methanobacteriota</taxon>
        <taxon>candidate division MSBL1</taxon>
    </lineage>
</organism>
<evidence type="ECO:0000256" key="10">
    <source>
        <dbReference type="ARBA" id="ARBA00023125"/>
    </source>
</evidence>
<protein>
    <recommendedName>
        <fullName evidence="14">DNA polymerase II large subunit</fullName>
        <shortName evidence="14">Pol II</shortName>
        <ecNumber evidence="14">2.7.7.7</ecNumber>
    </recommendedName>
    <alternativeName>
        <fullName evidence="14">Exodeoxyribonuclease large subunit</fullName>
        <ecNumber evidence="14">3.1.11.1</ecNumber>
    </alternativeName>
</protein>
<dbReference type="EC" id="2.7.7.7" evidence="14"/>
<proteinExistence type="inferred from homology"/>
<dbReference type="PATRIC" id="fig|1698260.3.peg.133"/>
<dbReference type="AlphaFoldDB" id="A0A133U7E4"/>
<evidence type="ECO:0000259" key="15">
    <source>
        <dbReference type="Pfam" id="PF03833"/>
    </source>
</evidence>
<evidence type="ECO:0000256" key="14">
    <source>
        <dbReference type="HAMAP-Rule" id="MF_00324"/>
    </source>
</evidence>
<dbReference type="PANTHER" id="PTHR42210">
    <property type="entry name" value="DNA POLYMERASE II LARGE SUBUNIT"/>
    <property type="match status" value="1"/>
</dbReference>
<evidence type="ECO:0000256" key="6">
    <source>
        <dbReference type="ARBA" id="ARBA00022722"/>
    </source>
</evidence>
<comment type="catalytic activity">
    <reaction evidence="14">
        <text>Exonucleolytic cleavage in the 3'- to 5'-direction to yield nucleoside 5'-phosphates.</text>
        <dbReference type="EC" id="3.1.11.1"/>
    </reaction>
</comment>
<sequence>MIFPGDSVQEYFNRLEKKLEKAYEKAEKARSMGFDPEEEPEIPLTKDLAARVEKLAGPEGVADAIRKLEKEHSRENLAFKIAGMIVDDEFGRLPDDEAAEQSIRTCLAIITEGIAAAAPIEGITHVDIKRNFDGSSYLAIYFAGPIRSAGGTAAALAVLTGDFVRRKLNLSNYKPSDLEIERMVEEVDIYEGTAGLQYVPSEEEVREAYSNIPVEVTGEPTESETVTGHRDLERVETNRVRGGAVLAIAEGVLQKAPKISKHLENLGLQGWEWLDDLDKATSEESEERKYPKGDKYLTDIIAGRPVFSYPANVGGFRLRYGRARNTGLAAAGIHPATMRILDDHVSAGTQLKTERPGKATAIAPVDTIEGPVVKLEDGSVVEIDSSREAKGVRDEIGEILSLGDILFGYGEFLENNHPFMPAGYCEEWWAQEVKKSLEDSKGFEEDLTQYIEPPFRKPAPEFAVAISEDLGVPLHPAYTYNFHDLDPKEIDVLGEYLASGDFEFVDDVLKKLTVENDPQLKDLLEALLVPHRVDDGKIIIGEEAFPLSKCLGLINNGSLDSERLSAVIEENSDKDPMKILEISAGFPVREKSPTRIGARVGRPEKTKPRKMSPPPHVLFPVGMAGGKTRNLNKAMDLEKIEVEVASCKCSECGSTSILKKCPDCGSRTDIVRYCPSCDREMDSDECLACGSDTSYFRKREVEIKSLLNDSLARLDVSLPDTVKGVKGMMSAYKLPEPIEKGILRAKHDLYVFKDGTVRFDATDLPLTHFRPREVEVSLETLKELGYEKDYKGNPLEDENQILELKVQDILIPPKAADYLLRSAQFVDELLEKLYDQTPYYNASEKEDLIGELVIGLAPHTSAGITGRIIGFSEANVGYAHPYFHAAKRRNCDGDEDAIMLLLDGLLNFSEYYLPESRGGKMDAPLVLTPRLDPSEIDDEAHNVDVEEYYPIDFYEATLTYEDPASLDGKLAVVKDRLGTAAQYKGVDFSAPHDPTSISAGPKACRYKSLGPMEEKTDSQLSLARKIRAVDESDVAERLIENHFIPDLRGNLRAFFRQKFRCPNCESKYRRIPLTGKCTKCGGDLILTVTRGGVEKYMKVAMRVSEEYNVTSYTKQRLGLIEEEIESVFESDFKQQLSLADFA</sequence>
<feature type="domain" description="DNA polymerase II large subunit DP2 N-terminal" evidence="15">
    <location>
        <begin position="10"/>
        <end position="279"/>
    </location>
</feature>
<dbReference type="Pfam" id="PF24846">
    <property type="entry name" value="PolC_DP2_cat"/>
    <property type="match status" value="1"/>
</dbReference>
<evidence type="ECO:0000259" key="16">
    <source>
        <dbReference type="Pfam" id="PF24844"/>
    </source>
</evidence>
<evidence type="ECO:0000313" key="18">
    <source>
        <dbReference type="EMBL" id="KXA90121.1"/>
    </source>
</evidence>
<evidence type="ECO:0000256" key="2">
    <source>
        <dbReference type="ARBA" id="ARBA00011315"/>
    </source>
</evidence>
<dbReference type="InterPro" id="IPR056171">
    <property type="entry name" value="PolC_DP2_central_dom"/>
</dbReference>
<evidence type="ECO:0000256" key="9">
    <source>
        <dbReference type="ARBA" id="ARBA00022932"/>
    </source>
</evidence>
<evidence type="ECO:0000256" key="12">
    <source>
        <dbReference type="ARBA" id="ARBA00025068"/>
    </source>
</evidence>
<dbReference type="Pfam" id="PF03833">
    <property type="entry name" value="PolC_DP2_N"/>
    <property type="match status" value="1"/>
</dbReference>
<feature type="domain" description="DNA polymerase II large subunit DP2 catalytic" evidence="17">
    <location>
        <begin position="719"/>
        <end position="1015"/>
    </location>
</feature>
<dbReference type="NCBIfam" id="NF003103">
    <property type="entry name" value="PRK04023.1"/>
    <property type="match status" value="1"/>
</dbReference>
<dbReference type="Proteomes" id="UP000070184">
    <property type="component" value="Unassembled WGS sequence"/>
</dbReference>
<keyword evidence="19" id="KW-1185">Reference proteome</keyword>
<keyword evidence="8 14" id="KW-0269">Exonuclease</keyword>
<comment type="similarity">
    <text evidence="1 14">Belongs to the archaeal DNA polymerase II family.</text>
</comment>
<evidence type="ECO:0000256" key="4">
    <source>
        <dbReference type="ARBA" id="ARBA00022695"/>
    </source>
</evidence>
<dbReference type="HAMAP" id="MF_00324">
    <property type="entry name" value="DNApol_II_L_arch"/>
    <property type="match status" value="1"/>
</dbReference>
<gene>
    <name evidence="14" type="primary">polC</name>
    <name evidence="18" type="ORF">AKJ61_01375</name>
</gene>
<evidence type="ECO:0000256" key="11">
    <source>
        <dbReference type="ARBA" id="ARBA00023268"/>
    </source>
</evidence>
<feature type="domain" description="DNA polymerase II large subunit DP2 central" evidence="16">
    <location>
        <begin position="284"/>
        <end position="682"/>
    </location>
</feature>
<evidence type="ECO:0000313" key="19">
    <source>
        <dbReference type="Proteomes" id="UP000070184"/>
    </source>
</evidence>
<dbReference type="GO" id="GO:0008310">
    <property type="term" value="F:single-stranded DNA 3'-5' DNA exonuclease activity"/>
    <property type="evidence" value="ECO:0007669"/>
    <property type="project" value="UniProtKB-EC"/>
</dbReference>
<evidence type="ECO:0000256" key="13">
    <source>
        <dbReference type="ARBA" id="ARBA00049244"/>
    </source>
</evidence>
<evidence type="ECO:0000256" key="5">
    <source>
        <dbReference type="ARBA" id="ARBA00022705"/>
    </source>
</evidence>
<dbReference type="InterPro" id="IPR016033">
    <property type="entry name" value="PolC_DP2_N"/>
</dbReference>
<comment type="function">
    <text evidence="12 14">Possesses two activities: a DNA synthesis (polymerase) and an exonucleolytic activity that degrades single-stranded DNA in the 3'- to 5'-direction. Has a template-primer preference which is characteristic of a replicative DNA polymerase.</text>
</comment>
<evidence type="ECO:0000256" key="3">
    <source>
        <dbReference type="ARBA" id="ARBA00022679"/>
    </source>
</evidence>
<dbReference type="GO" id="GO:0003677">
    <property type="term" value="F:DNA binding"/>
    <property type="evidence" value="ECO:0007669"/>
    <property type="project" value="UniProtKB-UniRule"/>
</dbReference>
<keyword evidence="4 14" id="KW-0548">Nucleotidyltransferase</keyword>
<name>A0A133U7E4_9EURY</name>
<dbReference type="InterPro" id="IPR004475">
    <property type="entry name" value="PolC_DP2"/>
</dbReference>
<accession>A0A133U7E4</accession>
<dbReference type="EC" id="3.1.11.1" evidence="14"/>
<comment type="caution">
    <text evidence="18">The sequence shown here is derived from an EMBL/GenBank/DDBJ whole genome shotgun (WGS) entry which is preliminary data.</text>
</comment>
<evidence type="ECO:0000256" key="8">
    <source>
        <dbReference type="ARBA" id="ARBA00022839"/>
    </source>
</evidence>
<dbReference type="EMBL" id="LHXK01000012">
    <property type="protein sequence ID" value="KXA90121.1"/>
    <property type="molecule type" value="Genomic_DNA"/>
</dbReference>
<evidence type="ECO:0000259" key="17">
    <source>
        <dbReference type="Pfam" id="PF24846"/>
    </source>
</evidence>
<keyword evidence="3 14" id="KW-0808">Transferase</keyword>
<comment type="catalytic activity">
    <reaction evidence="13 14">
        <text>DNA(n) + a 2'-deoxyribonucleoside 5'-triphosphate = DNA(n+1) + diphosphate</text>
        <dbReference type="Rhea" id="RHEA:22508"/>
        <dbReference type="Rhea" id="RHEA-COMP:17339"/>
        <dbReference type="Rhea" id="RHEA-COMP:17340"/>
        <dbReference type="ChEBI" id="CHEBI:33019"/>
        <dbReference type="ChEBI" id="CHEBI:61560"/>
        <dbReference type="ChEBI" id="CHEBI:173112"/>
        <dbReference type="EC" id="2.7.7.7"/>
    </reaction>
</comment>
<dbReference type="GO" id="GO:0006261">
    <property type="term" value="P:DNA-templated DNA replication"/>
    <property type="evidence" value="ECO:0007669"/>
    <property type="project" value="UniProtKB-UniRule"/>
</dbReference>
<keyword evidence="6 14" id="KW-0540">Nuclease</keyword>